<accession>A0A7D3ZID1</accession>
<dbReference type="Proteomes" id="UP000501240">
    <property type="component" value="Chromosome"/>
</dbReference>
<evidence type="ECO:0000313" key="2">
    <source>
        <dbReference type="Proteomes" id="UP000501240"/>
    </source>
</evidence>
<dbReference type="RefSeq" id="WP_173098490.1">
    <property type="nucleotide sequence ID" value="NZ_CP053892.1"/>
</dbReference>
<keyword evidence="2" id="KW-1185">Reference proteome</keyword>
<dbReference type="EMBL" id="CP053892">
    <property type="protein sequence ID" value="QKG24737.1"/>
    <property type="molecule type" value="Genomic_DNA"/>
</dbReference>
<protein>
    <submittedName>
        <fullName evidence="1">Uncharacterized protein</fullName>
    </submittedName>
</protein>
<evidence type="ECO:0000313" key="1">
    <source>
        <dbReference type="EMBL" id="QKG24737.1"/>
    </source>
</evidence>
<proteinExistence type="predicted"/>
<reference evidence="1 2" key="1">
    <citation type="submission" date="2020-05" db="EMBL/GenBank/DDBJ databases">
        <title>Actinomadura verrucosospora NRRL-B18236 (PFL_A860) Genome sequencing and assembly.</title>
        <authorList>
            <person name="Samborskyy M."/>
        </authorList>
    </citation>
    <scope>NUCLEOTIDE SEQUENCE [LARGE SCALE GENOMIC DNA]</scope>
    <source>
        <strain evidence="1 2">NRRL:B18236</strain>
    </source>
</reference>
<gene>
    <name evidence="1" type="ORF">ACTIVE_6386</name>
</gene>
<dbReference type="AlphaFoldDB" id="A0A7D3ZID1"/>
<name>A0A7D3ZID1_ACTVE</name>
<sequence length="398" mass="43097">MGGNRPGKTVYLHVGAPTAGTAFLHDALWANRRRLGDAGVCYPLSGPQEHFGAVMDLREMSWGGHRDPAWDGAWERMARRVHDWDGPTAVFSQGLLGGATEPQAKQAVAALEPAEVHVVFATRDLGWQLIFDWQEQIRHTHTISFERFVDDLVALGPAAPEPYGEMFWGLHDAVRVLGTWESVVPKERIHVLTLPPPGERPGLLWDRFAALTGIPAGACDLGGIPEDEPLSAIEAELLRRLNEKIAPALGGDYERLVREYLIGHGLAEGTDATGRTRMGLPARHAAWAAERTRELAGSLRASGYRVAGDLDELTTSRHPDTVLLPGDVPDELVASASVGVAAALLRELARANERIGLAHVQGELADVRENLDRLVQAAASAPPALQRAARRATGRRAP</sequence>
<organism evidence="1 2">
    <name type="scientific">Actinomadura verrucosospora</name>
    <dbReference type="NCBI Taxonomy" id="46165"/>
    <lineage>
        <taxon>Bacteria</taxon>
        <taxon>Bacillati</taxon>
        <taxon>Actinomycetota</taxon>
        <taxon>Actinomycetes</taxon>
        <taxon>Streptosporangiales</taxon>
        <taxon>Thermomonosporaceae</taxon>
        <taxon>Actinomadura</taxon>
    </lineage>
</organism>